<name>H2XZW6_CIOIN</name>
<dbReference type="HOGENOM" id="CLU_3417186_0_0_1"/>
<reference evidence="1" key="3">
    <citation type="submission" date="2025-08" db="UniProtKB">
        <authorList>
            <consortium name="Ensembl"/>
        </authorList>
    </citation>
    <scope>IDENTIFICATION</scope>
</reference>
<keyword evidence="2" id="KW-1185">Reference proteome</keyword>
<dbReference type="AlphaFoldDB" id="H2XZW6"/>
<reference evidence="1" key="2">
    <citation type="journal article" date="2008" name="Genome Biol.">
        <title>Improved genome assembly and evidence-based global gene model set for the chordate Ciona intestinalis: new insight into intron and operon populations.</title>
        <authorList>
            <person name="Satou Y."/>
            <person name="Mineta K."/>
            <person name="Ogasawara M."/>
            <person name="Sasakura Y."/>
            <person name="Shoguchi E."/>
            <person name="Ueno K."/>
            <person name="Yamada L."/>
            <person name="Matsumoto J."/>
            <person name="Wasserscheid J."/>
            <person name="Dewar K."/>
            <person name="Wiley G.B."/>
            <person name="Macmil S.L."/>
            <person name="Roe B.A."/>
            <person name="Zeller R.W."/>
            <person name="Hastings K.E."/>
            <person name="Lemaire P."/>
            <person name="Lindquist E."/>
            <person name="Endo T."/>
            <person name="Hotta K."/>
            <person name="Inaba K."/>
        </authorList>
    </citation>
    <scope>NUCLEOTIDE SEQUENCE [LARGE SCALE GENOMIC DNA]</scope>
    <source>
        <strain evidence="1">wild type</strain>
    </source>
</reference>
<evidence type="ECO:0000313" key="2">
    <source>
        <dbReference type="Proteomes" id="UP000008144"/>
    </source>
</evidence>
<protein>
    <submittedName>
        <fullName evidence="1">Uncharacterized protein</fullName>
    </submittedName>
</protein>
<evidence type="ECO:0000313" key="1">
    <source>
        <dbReference type="Ensembl" id="ENSCINP00000035200.1"/>
    </source>
</evidence>
<dbReference type="EMBL" id="EAAA01000513">
    <property type="status" value="NOT_ANNOTATED_CDS"/>
    <property type="molecule type" value="Genomic_DNA"/>
</dbReference>
<reference evidence="2" key="1">
    <citation type="journal article" date="2002" name="Science">
        <title>The draft genome of Ciona intestinalis: insights into chordate and vertebrate origins.</title>
        <authorList>
            <person name="Dehal P."/>
            <person name="Satou Y."/>
            <person name="Campbell R.K."/>
            <person name="Chapman J."/>
            <person name="Degnan B."/>
            <person name="De Tomaso A."/>
            <person name="Davidson B."/>
            <person name="Di Gregorio A."/>
            <person name="Gelpke M."/>
            <person name="Goodstein D.M."/>
            <person name="Harafuji N."/>
            <person name="Hastings K.E."/>
            <person name="Ho I."/>
            <person name="Hotta K."/>
            <person name="Huang W."/>
            <person name="Kawashima T."/>
            <person name="Lemaire P."/>
            <person name="Martinez D."/>
            <person name="Meinertzhagen I.A."/>
            <person name="Necula S."/>
            <person name="Nonaka M."/>
            <person name="Putnam N."/>
            <person name="Rash S."/>
            <person name="Saiga H."/>
            <person name="Satake M."/>
            <person name="Terry A."/>
            <person name="Yamada L."/>
            <person name="Wang H.G."/>
            <person name="Awazu S."/>
            <person name="Azumi K."/>
            <person name="Boore J."/>
            <person name="Branno M."/>
            <person name="Chin-Bow S."/>
            <person name="DeSantis R."/>
            <person name="Doyle S."/>
            <person name="Francino P."/>
            <person name="Keys D.N."/>
            <person name="Haga S."/>
            <person name="Hayashi H."/>
            <person name="Hino K."/>
            <person name="Imai K.S."/>
            <person name="Inaba K."/>
            <person name="Kano S."/>
            <person name="Kobayashi K."/>
            <person name="Kobayashi M."/>
            <person name="Lee B.I."/>
            <person name="Makabe K.W."/>
            <person name="Manohar C."/>
            <person name="Matassi G."/>
            <person name="Medina M."/>
            <person name="Mochizuki Y."/>
            <person name="Mount S."/>
            <person name="Morishita T."/>
            <person name="Miura S."/>
            <person name="Nakayama A."/>
            <person name="Nishizaka S."/>
            <person name="Nomoto H."/>
            <person name="Ohta F."/>
            <person name="Oishi K."/>
            <person name="Rigoutsos I."/>
            <person name="Sano M."/>
            <person name="Sasaki A."/>
            <person name="Sasakura Y."/>
            <person name="Shoguchi E."/>
            <person name="Shin-i T."/>
            <person name="Spagnuolo A."/>
            <person name="Stainier D."/>
            <person name="Suzuki M.M."/>
            <person name="Tassy O."/>
            <person name="Takatori N."/>
            <person name="Tokuoka M."/>
            <person name="Yagi K."/>
            <person name="Yoshizaki F."/>
            <person name="Wada S."/>
            <person name="Zhang C."/>
            <person name="Hyatt P.D."/>
            <person name="Larimer F."/>
            <person name="Detter C."/>
            <person name="Doggett N."/>
            <person name="Glavina T."/>
            <person name="Hawkins T."/>
            <person name="Richardson P."/>
            <person name="Lucas S."/>
            <person name="Kohara Y."/>
            <person name="Levine M."/>
            <person name="Satoh N."/>
            <person name="Rokhsar D.S."/>
        </authorList>
    </citation>
    <scope>NUCLEOTIDE SEQUENCE [LARGE SCALE GENOMIC DNA]</scope>
</reference>
<accession>H2XZW6</accession>
<dbReference type="Proteomes" id="UP000008144">
    <property type="component" value="Chromosome 10"/>
</dbReference>
<dbReference type="InParanoid" id="H2XZW6"/>
<proteinExistence type="predicted"/>
<organism evidence="1 2">
    <name type="scientific">Ciona intestinalis</name>
    <name type="common">Transparent sea squirt</name>
    <name type="synonym">Ascidia intestinalis</name>
    <dbReference type="NCBI Taxonomy" id="7719"/>
    <lineage>
        <taxon>Eukaryota</taxon>
        <taxon>Metazoa</taxon>
        <taxon>Chordata</taxon>
        <taxon>Tunicata</taxon>
        <taxon>Ascidiacea</taxon>
        <taxon>Phlebobranchia</taxon>
        <taxon>Cionidae</taxon>
        <taxon>Ciona</taxon>
    </lineage>
</organism>
<dbReference type="Ensembl" id="ENSCINT00000035082.1">
    <property type="protein sequence ID" value="ENSCINP00000035200.1"/>
    <property type="gene ID" value="ENSCING00000019047.1"/>
</dbReference>
<reference evidence="1" key="4">
    <citation type="submission" date="2025-09" db="UniProtKB">
        <authorList>
            <consortium name="Ensembl"/>
        </authorList>
    </citation>
    <scope>IDENTIFICATION</scope>
</reference>
<sequence length="26" mass="3190">MNKMCRKMPVIKAIKFNENRFVIKYS</sequence>